<evidence type="ECO:0000256" key="6">
    <source>
        <dbReference type="SAM" id="Phobius"/>
    </source>
</evidence>
<dbReference type="OrthoDB" id="7359894at2"/>
<dbReference type="NCBIfam" id="TIGR02978">
    <property type="entry name" value="phageshock_pspC"/>
    <property type="match status" value="1"/>
</dbReference>
<evidence type="ECO:0000256" key="3">
    <source>
        <dbReference type="ARBA" id="ARBA00022692"/>
    </source>
</evidence>
<reference evidence="8 9" key="1">
    <citation type="submission" date="2014-06" db="EMBL/GenBank/DDBJ databases">
        <title>Draft genome sequence of Idiomarina sp. MCCC 1A10513.</title>
        <authorList>
            <person name="Du J."/>
            <person name="Lai Q."/>
            <person name="Shao Z."/>
        </authorList>
    </citation>
    <scope>NUCLEOTIDE SEQUENCE [LARGE SCALE GENOMIC DNA]</scope>
    <source>
        <strain evidence="8 9">MCCC 1A10513</strain>
    </source>
</reference>
<gene>
    <name evidence="8" type="ORF">IDAT_00670</name>
</gene>
<dbReference type="Pfam" id="PF04024">
    <property type="entry name" value="PspC"/>
    <property type="match status" value="1"/>
</dbReference>
<keyword evidence="3 6" id="KW-0812">Transmembrane</keyword>
<keyword evidence="2" id="KW-1003">Cell membrane</keyword>
<keyword evidence="4 6" id="KW-1133">Transmembrane helix</keyword>
<evidence type="ECO:0000313" key="8">
    <source>
        <dbReference type="EMBL" id="KFZ29654.1"/>
    </source>
</evidence>
<dbReference type="STRING" id="1517416.IDAT_00670"/>
<dbReference type="PANTHER" id="PTHR33885">
    <property type="entry name" value="PHAGE SHOCK PROTEIN C"/>
    <property type="match status" value="1"/>
</dbReference>
<proteinExistence type="predicted"/>
<evidence type="ECO:0000256" key="4">
    <source>
        <dbReference type="ARBA" id="ARBA00022989"/>
    </source>
</evidence>
<accession>A0A094IUZ1</accession>
<evidence type="ECO:0000259" key="7">
    <source>
        <dbReference type="Pfam" id="PF04024"/>
    </source>
</evidence>
<dbReference type="InterPro" id="IPR052027">
    <property type="entry name" value="PspC"/>
</dbReference>
<keyword evidence="5 6" id="KW-0472">Membrane</keyword>
<keyword evidence="9" id="KW-1185">Reference proteome</keyword>
<dbReference type="Proteomes" id="UP000053718">
    <property type="component" value="Unassembled WGS sequence"/>
</dbReference>
<dbReference type="EMBL" id="JPIN01000001">
    <property type="protein sequence ID" value="KFZ29654.1"/>
    <property type="molecule type" value="Genomic_DNA"/>
</dbReference>
<feature type="transmembrane region" description="Helical" evidence="6">
    <location>
        <begin position="38"/>
        <end position="66"/>
    </location>
</feature>
<dbReference type="GO" id="GO:0005886">
    <property type="term" value="C:plasma membrane"/>
    <property type="evidence" value="ECO:0007669"/>
    <property type="project" value="UniProtKB-SubCell"/>
</dbReference>
<dbReference type="InterPro" id="IPR007168">
    <property type="entry name" value="Phageshock_PspC_N"/>
</dbReference>
<comment type="subcellular location">
    <subcellularLocation>
        <location evidence="1">Cell membrane</location>
        <topology evidence="1">Single-pass membrane protein</topology>
    </subcellularLocation>
</comment>
<name>A0A094IUZ1_9GAMM</name>
<evidence type="ECO:0000256" key="5">
    <source>
        <dbReference type="ARBA" id="ARBA00023136"/>
    </source>
</evidence>
<dbReference type="eggNOG" id="COG1983">
    <property type="taxonomic scope" value="Bacteria"/>
</dbReference>
<comment type="caution">
    <text evidence="8">The sequence shown here is derived from an EMBL/GenBank/DDBJ whole genome shotgun (WGS) entry which is preliminary data.</text>
</comment>
<feature type="domain" description="Phage shock protein PspC N-terminal" evidence="7">
    <location>
        <begin position="11"/>
        <end position="68"/>
    </location>
</feature>
<evidence type="ECO:0000256" key="1">
    <source>
        <dbReference type="ARBA" id="ARBA00004162"/>
    </source>
</evidence>
<sequence length="135" mass="15558">MSYSDDPKPRRQLLRDKQNAKIAGVCAGIANYFNIEAWLVRIIVVTAVIFGHGFVIILYIAAWMILDEKPLTDAQGKTEHKPIGLKTKVYEAGEPPRRAFHEIDHEFRELESRLQAMERYVTSNAYQVDRELKNL</sequence>
<dbReference type="RefSeq" id="WP_034729221.1">
    <property type="nucleotide sequence ID" value="NZ_JPIN01000001.1"/>
</dbReference>
<dbReference type="InterPro" id="IPR014320">
    <property type="entry name" value="Phageshock_PspC"/>
</dbReference>
<protein>
    <submittedName>
        <fullName evidence="8">Phage-shock protein</fullName>
    </submittedName>
</protein>
<dbReference type="PANTHER" id="PTHR33885:SF3">
    <property type="entry name" value="PHAGE SHOCK PROTEIN C"/>
    <property type="match status" value="1"/>
</dbReference>
<dbReference type="AlphaFoldDB" id="A0A094IUZ1"/>
<organism evidence="8 9">
    <name type="scientific">Pseudidiomarina atlantica</name>
    <dbReference type="NCBI Taxonomy" id="1517416"/>
    <lineage>
        <taxon>Bacteria</taxon>
        <taxon>Pseudomonadati</taxon>
        <taxon>Pseudomonadota</taxon>
        <taxon>Gammaproteobacteria</taxon>
        <taxon>Alteromonadales</taxon>
        <taxon>Idiomarinaceae</taxon>
        <taxon>Pseudidiomarina</taxon>
    </lineage>
</organism>
<evidence type="ECO:0000313" key="9">
    <source>
        <dbReference type="Proteomes" id="UP000053718"/>
    </source>
</evidence>
<evidence type="ECO:0000256" key="2">
    <source>
        <dbReference type="ARBA" id="ARBA00022475"/>
    </source>
</evidence>